<keyword evidence="3" id="KW-1185">Reference proteome</keyword>
<proteinExistence type="predicted"/>
<dbReference type="Proteomes" id="UP001431313">
    <property type="component" value="Unassembled WGS sequence"/>
</dbReference>
<dbReference type="RefSeq" id="WP_258788025.1">
    <property type="nucleotide sequence ID" value="NZ_JANUGQ010000010.1"/>
</dbReference>
<organism evidence="2 3">
    <name type="scientific">Streptomyces pyxinae</name>
    <dbReference type="NCBI Taxonomy" id="2970734"/>
    <lineage>
        <taxon>Bacteria</taxon>
        <taxon>Bacillati</taxon>
        <taxon>Actinomycetota</taxon>
        <taxon>Actinomycetes</taxon>
        <taxon>Kitasatosporales</taxon>
        <taxon>Streptomycetaceae</taxon>
        <taxon>Streptomyces</taxon>
    </lineage>
</organism>
<dbReference type="PANTHER" id="PTHR34293:SF1">
    <property type="entry name" value="HTH-TYPE TRANSCRIPTIONAL REGULATOR TRMBL2"/>
    <property type="match status" value="1"/>
</dbReference>
<evidence type="ECO:0008006" key="4">
    <source>
        <dbReference type="Google" id="ProtNLM"/>
    </source>
</evidence>
<gene>
    <name evidence="2" type="ORF">NX801_14080</name>
</gene>
<dbReference type="PANTHER" id="PTHR34293">
    <property type="entry name" value="HTH-TYPE TRANSCRIPTIONAL REGULATOR TRMBL2"/>
    <property type="match status" value="1"/>
</dbReference>
<evidence type="ECO:0000313" key="3">
    <source>
        <dbReference type="Proteomes" id="UP001431313"/>
    </source>
</evidence>
<dbReference type="EMBL" id="JANUGQ010000010">
    <property type="protein sequence ID" value="MCS0636768.1"/>
    <property type="molecule type" value="Genomic_DNA"/>
</dbReference>
<reference evidence="2" key="1">
    <citation type="submission" date="2022-08" db="EMBL/GenBank/DDBJ databases">
        <authorList>
            <person name="Somphong A."/>
            <person name="Phongsopitanun W."/>
        </authorList>
    </citation>
    <scope>NUCLEOTIDE SEQUENCE</scope>
    <source>
        <strain evidence="2">LP05-1</strain>
    </source>
</reference>
<evidence type="ECO:0000313" key="2">
    <source>
        <dbReference type="EMBL" id="MCS0636768.1"/>
    </source>
</evidence>
<comment type="caution">
    <text evidence="2">The sequence shown here is derived from an EMBL/GenBank/DDBJ whole genome shotgun (WGS) entry which is preliminary data.</text>
</comment>
<dbReference type="SUPFAM" id="SSF46894">
    <property type="entry name" value="C-terminal effector domain of the bipartite response regulators"/>
    <property type="match status" value="1"/>
</dbReference>
<sequence length="353" mass="37526">MGELSAEARELYVRIARGVPAGPADGAALGELERWRLVRTSPDAPDRPVALDPRQAVRLRLDEQLRELTARAAGVAATPAVGDELSPHFERARWRSGGGSEFLAGAEEVGARICQAVEQAEHEVLAAEPDRPGPAGRGAEREALALARGVPVRVLRADSARDDPAARAWVAAMTARGVRVRTLGAPFQRCVVIDRRQAFVPDHVGGAGPARAAWHVLDRALVAFIAEGFENAWERGEVWHGEPARTAPAGSGGLTRRQREILTDTAAGVDQRLTARRLDIGLRTLTKELSVLRARWGAPTLAALAYQWALSPERRPAAPDSGRVPAQDHGPDSGRGSAPDSGPAPHPGPGPDA</sequence>
<dbReference type="SUPFAM" id="SSF56024">
    <property type="entry name" value="Phospholipase D/nuclease"/>
    <property type="match status" value="1"/>
</dbReference>
<feature type="compositionally biased region" description="Pro residues" evidence="1">
    <location>
        <begin position="342"/>
        <end position="353"/>
    </location>
</feature>
<dbReference type="InterPro" id="IPR051797">
    <property type="entry name" value="TrmB-like"/>
</dbReference>
<feature type="region of interest" description="Disordered" evidence="1">
    <location>
        <begin position="313"/>
        <end position="353"/>
    </location>
</feature>
<dbReference type="InterPro" id="IPR016032">
    <property type="entry name" value="Sig_transdc_resp-reg_C-effctor"/>
</dbReference>
<accession>A0ABT2CHA0</accession>
<protein>
    <recommendedName>
        <fullName evidence="4">HTH luxR-type domain-containing protein</fullName>
    </recommendedName>
</protein>
<dbReference type="Gene3D" id="1.10.10.10">
    <property type="entry name" value="Winged helix-like DNA-binding domain superfamily/Winged helix DNA-binding domain"/>
    <property type="match status" value="1"/>
</dbReference>
<evidence type="ECO:0000256" key="1">
    <source>
        <dbReference type="SAM" id="MobiDB-lite"/>
    </source>
</evidence>
<dbReference type="InterPro" id="IPR036388">
    <property type="entry name" value="WH-like_DNA-bd_sf"/>
</dbReference>
<name>A0ABT2CHA0_9ACTN</name>